<feature type="transmembrane region" description="Helical" evidence="1">
    <location>
        <begin position="6"/>
        <end position="24"/>
    </location>
</feature>
<evidence type="ECO:0000313" key="3">
    <source>
        <dbReference type="Proteomes" id="UP000007838"/>
    </source>
</evidence>
<name>G8LGD9_9ENTR</name>
<evidence type="ECO:0000256" key="1">
    <source>
        <dbReference type="SAM" id="Phobius"/>
    </source>
</evidence>
<dbReference type="KEGG" id="eec:EcWSU1_03986"/>
<keyword evidence="1" id="KW-0812">Transmembrane</keyword>
<accession>G8LGD9</accession>
<gene>
    <name evidence="2" type="ORF">EcWSU1_03986</name>
</gene>
<organism evidence="2 3">
    <name type="scientific">Enterobacter ludwigii</name>
    <dbReference type="NCBI Taxonomy" id="299767"/>
    <lineage>
        <taxon>Bacteria</taxon>
        <taxon>Pseudomonadati</taxon>
        <taxon>Pseudomonadota</taxon>
        <taxon>Gammaproteobacteria</taxon>
        <taxon>Enterobacterales</taxon>
        <taxon>Enterobacteriaceae</taxon>
        <taxon>Enterobacter</taxon>
        <taxon>Enterobacter cloacae complex</taxon>
    </lineage>
</organism>
<keyword evidence="1" id="KW-0472">Membrane</keyword>
<protein>
    <submittedName>
        <fullName evidence="2">Uncharacterized protein</fullName>
    </submittedName>
</protein>
<reference evidence="2 3" key="1">
    <citation type="journal article" date="2011" name="Stand. Genomic Sci.">
        <title>Complete genome of the onion pathogen Enterobacter cloacae EcWSU1.</title>
        <authorList>
            <person name="Humann J.L."/>
            <person name="Wildung M."/>
            <person name="Cheng C.H."/>
            <person name="Lee T."/>
            <person name="Stewart J.E."/>
            <person name="Drew J.C."/>
            <person name="Triplett E.W."/>
            <person name="Main D."/>
            <person name="Schroeder B.K."/>
        </authorList>
    </citation>
    <scope>NUCLEOTIDE SEQUENCE [LARGE SCALE GENOMIC DNA]</scope>
    <source>
        <strain evidence="2 3">EcWSU1</strain>
    </source>
</reference>
<dbReference type="AlphaFoldDB" id="G8LGD9"/>
<dbReference type="Proteomes" id="UP000007838">
    <property type="component" value="Chromosome"/>
</dbReference>
<dbReference type="HOGENOM" id="CLU_692103_0_0_6"/>
<proteinExistence type="predicted"/>
<keyword evidence="1" id="KW-1133">Transmembrane helix</keyword>
<dbReference type="EMBL" id="CP002886">
    <property type="protein sequence ID" value="AEW75414.1"/>
    <property type="molecule type" value="Genomic_DNA"/>
</dbReference>
<evidence type="ECO:0000313" key="2">
    <source>
        <dbReference type="EMBL" id="AEW75414.1"/>
    </source>
</evidence>
<dbReference type="eggNOG" id="ENOG5032AZX">
    <property type="taxonomic scope" value="Bacteria"/>
</dbReference>
<sequence>MLVDELDTFFVVFIPVVVPVFFLFHFQLFELLAVVVIPHEFDFFWLFRFFSLNNRVLDDKGHHIPAQIFHANLACRGDQVVFIFPAHRFSNGFRFRFRFGFIHQIDLVKDQPTRLVRQFFAVFFQLADNDAGIFYRIGTVDWIDIDEMQQYAAALKVFQEADTQTGTFCSTFNQTRDISNHKALLVIHTDNAQAWYQRGKRIIRHFWLGCRDRANKRRFTGVWHTQHPDIGQKHQLQLQIALVARRTHRFLTRGTVYGRFETAVTQTVPAAFRHHQTLTVFGHIAHGFARPLVNHTRTDRNLNGHVFTAFARTVTALTVLTTLSAEGFFETVVDQRVEVLIRLQPHVTAVPAVTAVRTATWNIFLTAEAHATIAAITCHDQDCRFINKLHFTLRNSFA</sequence>